<evidence type="ECO:0000256" key="5">
    <source>
        <dbReference type="ARBA" id="ARBA00019384"/>
    </source>
</evidence>
<dbReference type="Gene3D" id="2.60.40.1550">
    <property type="entry name" value="SARS coronavirus X4"/>
    <property type="match status" value="1"/>
</dbReference>
<evidence type="ECO:0000256" key="19">
    <source>
        <dbReference type="ARBA" id="ARBA00053302"/>
    </source>
</evidence>
<keyword evidence="11" id="KW-0946">Virion</keyword>
<keyword evidence="8 21" id="KW-0812">Transmembrane</keyword>
<evidence type="ECO:0000256" key="15">
    <source>
        <dbReference type="ARBA" id="ARBA00023157"/>
    </source>
</evidence>
<keyword evidence="10" id="KW-1040">Host Golgi apparatus</keyword>
<proteinExistence type="predicted"/>
<evidence type="ECO:0000256" key="1">
    <source>
        <dbReference type="ARBA" id="ARBA00004152"/>
    </source>
</evidence>
<dbReference type="GO" id="GO:0044071">
    <property type="term" value="P:symbiont-mediated perturbation of host cell cycle progression"/>
    <property type="evidence" value="ECO:0007669"/>
    <property type="project" value="UniProtKB-KW"/>
</dbReference>
<evidence type="ECO:0000256" key="17">
    <source>
        <dbReference type="ARBA" id="ARBA00023226"/>
    </source>
</evidence>
<dbReference type="PROSITE" id="PS51257">
    <property type="entry name" value="PROKAR_LIPOPROTEIN"/>
    <property type="match status" value="1"/>
</dbReference>
<comment type="function">
    <text evidence="19">Non-structural protein which is dispensable for virus replication in cell culture.</text>
</comment>
<evidence type="ECO:0000256" key="16">
    <source>
        <dbReference type="ARBA" id="ARBA00023184"/>
    </source>
</evidence>
<dbReference type="InterPro" id="IPR014888">
    <property type="entry name" value="ORF7a_SARS-CoV-like"/>
</dbReference>
<evidence type="ECO:0000256" key="14">
    <source>
        <dbReference type="ARBA" id="ARBA00023136"/>
    </source>
</evidence>
<dbReference type="Pfam" id="PF08779">
    <property type="entry name" value="bCoV_NS7A"/>
    <property type="match status" value="1"/>
</dbReference>
<evidence type="ECO:0000256" key="20">
    <source>
        <dbReference type="ARBA" id="ARBA00063996"/>
    </source>
</evidence>
<evidence type="ECO:0000313" key="24">
    <source>
        <dbReference type="Proteomes" id="UP000180371"/>
    </source>
</evidence>
<evidence type="ECO:0000256" key="4">
    <source>
        <dbReference type="ARBA" id="ARBA00004517"/>
    </source>
</evidence>
<evidence type="ECO:0000256" key="10">
    <source>
        <dbReference type="ARBA" id="ARBA00022812"/>
    </source>
</evidence>
<dbReference type="EMBL" id="FJ882950">
    <property type="protein sequence ID" value="ACZ72114.1"/>
    <property type="molecule type" value="Genomic_RNA"/>
</dbReference>
<dbReference type="GO" id="GO:0044167">
    <property type="term" value="C:host cell endoplasmic reticulum membrane"/>
    <property type="evidence" value="ECO:0007669"/>
    <property type="project" value="UniProtKB-SubCell"/>
</dbReference>
<dbReference type="Proteomes" id="UP000180371">
    <property type="component" value="Genome"/>
</dbReference>
<dbReference type="InterPro" id="IPR036495">
    <property type="entry name" value="ORF7a_sf_CoV"/>
</dbReference>
<keyword evidence="9" id="KW-0732">Signal</keyword>
<keyword evidence="6" id="KW-1121">Modulation of host cell cycle by virus</keyword>
<evidence type="ECO:0000256" key="12">
    <source>
        <dbReference type="ARBA" id="ARBA00022870"/>
    </source>
</evidence>
<keyword evidence="17" id="KW-1077">G0/G1 host cell cycle checkpoint dysregulation by virus</keyword>
<keyword evidence="16" id="KW-1038">Host endoplasmic reticulum</keyword>
<dbReference type="FunFam" id="2.60.40.1550:FF:000001">
    <property type="entry name" value="ORF8"/>
    <property type="match status" value="1"/>
</dbReference>
<evidence type="ECO:0000256" key="13">
    <source>
        <dbReference type="ARBA" id="ARBA00022989"/>
    </source>
</evidence>
<keyword evidence="12" id="KW-1043">Host membrane</keyword>
<organism evidence="23 24">
    <name type="scientific">SARS coronavirus ExoN1</name>
    <dbReference type="NCBI Taxonomy" id="627440"/>
    <lineage>
        <taxon>Viruses</taxon>
        <taxon>Riboviria</taxon>
        <taxon>Orthornavirae</taxon>
        <taxon>Pisuviricota</taxon>
        <taxon>Pisoniviricetes</taxon>
        <taxon>Nidovirales</taxon>
        <taxon>Cornidovirineae</taxon>
        <taxon>Coronaviridae</taxon>
        <taxon>Orthocoronavirinae</taxon>
        <taxon>Betacoronavirus</taxon>
        <taxon>Sarbecovirus</taxon>
        <taxon>Betacoronavirus pandemicum</taxon>
        <taxon>Severe acute respiratory syndrome coronavirus</taxon>
    </lineage>
</organism>
<comment type="subcellular location">
    <subcellularLocation>
        <location evidence="1">Host Golgi apparatus membrane</location>
        <topology evidence="1">Single-pass membrane protein</topology>
    </subcellularLocation>
    <subcellularLocation>
        <location evidence="4">Host endoplasmic reticulum membrane</location>
        <topology evidence="4">Single-pass membrane protein</topology>
    </subcellularLocation>
    <subcellularLocation>
        <location evidence="3">Host endoplasmic reticulum-Golgi intermediate compartment membrane</location>
        <topology evidence="3">Single-pass type I membrane protein</topology>
    </subcellularLocation>
    <subcellularLocation>
        <location evidence="2">Virion</location>
    </subcellularLocation>
</comment>
<comment type="subunit">
    <text evidence="20">Interacts with the spike glycoprotein, M protein, E protein and the accessory protein 3.</text>
</comment>
<dbReference type="GO" id="GO:0039646">
    <property type="term" value="P:symbiont-mediated perturbation of host cell cycle G0/G1 transition checkpoint"/>
    <property type="evidence" value="ECO:0007669"/>
    <property type="project" value="UniProtKB-KW"/>
</dbReference>
<dbReference type="InterPro" id="IPR044871">
    <property type="entry name" value="ORF7a_SARS-CoV-like_X4e"/>
</dbReference>
<feature type="transmembrane region" description="Helical" evidence="21">
    <location>
        <begin position="97"/>
        <end position="117"/>
    </location>
</feature>
<evidence type="ECO:0000256" key="6">
    <source>
        <dbReference type="ARBA" id="ARBA00022504"/>
    </source>
</evidence>
<dbReference type="SUPFAM" id="SSF117066">
    <property type="entry name" value="Accessory protein X4 (ORF8, ORF7a)"/>
    <property type="match status" value="1"/>
</dbReference>
<evidence type="ECO:0000256" key="7">
    <source>
        <dbReference type="ARBA" id="ARBA00022581"/>
    </source>
</evidence>
<reference evidence="23 24" key="1">
    <citation type="journal article" date="2003" name="Proc. Natl. Acad. Sci. U.S.A.">
        <title>Reverse genetics with a full-length infectious cDNA of severe acute respiratory syndrome coronavirus.</title>
        <authorList>
            <person name="Yount B."/>
            <person name="Curtis K.M."/>
            <person name="Fritz E.A."/>
            <person name="Hensley L.E."/>
            <person name="Jahrling P.B."/>
            <person name="Prentice E."/>
            <person name="Denison M.R."/>
            <person name="Geisbert T.W."/>
            <person name="Baric R.S."/>
        </authorList>
    </citation>
    <scope>NUCLEOTIDE SEQUENCE [LARGE SCALE GENOMIC DNA]</scope>
    <source>
        <strain evidence="23">ExoN1 mutant</strain>
    </source>
</reference>
<dbReference type="GO" id="GO:0044173">
    <property type="term" value="C:host cell endoplasmic reticulum-Golgi intermediate compartment membrane"/>
    <property type="evidence" value="ECO:0007669"/>
    <property type="project" value="UniProtKB-SubCell"/>
</dbReference>
<feature type="domain" description="X4e" evidence="22">
    <location>
        <begin position="16"/>
        <end position="81"/>
    </location>
</feature>
<evidence type="ECO:0000256" key="18">
    <source>
        <dbReference type="ARBA" id="ARBA00030062"/>
    </source>
</evidence>
<protein>
    <recommendedName>
        <fullName evidence="5">Protein 7a</fullName>
    </recommendedName>
    <alternativeName>
        <fullName evidence="18">Accessory protein 7a</fullName>
    </alternativeName>
</protein>
<evidence type="ECO:0000256" key="2">
    <source>
        <dbReference type="ARBA" id="ARBA00004328"/>
    </source>
</evidence>
<dbReference type="GO" id="GO:0044423">
    <property type="term" value="C:virion component"/>
    <property type="evidence" value="ECO:0007669"/>
    <property type="project" value="UniProtKB-KW"/>
</dbReference>
<sequence>MKIILFLTLIVFTSCELYHYQECVRGTTVLLKEPCPSGTYEGNSPFHPLADNKFALTCTSTHFAFACADGTRHTYQLRARSVSPKLFIRQEEVQQELYSPLFLIVAALVFLILCFTIKRKTERMSSL</sequence>
<name>D2E2E4_SARS</name>
<evidence type="ECO:0000259" key="22">
    <source>
        <dbReference type="PROSITE" id="PS51919"/>
    </source>
</evidence>
<evidence type="ECO:0000256" key="3">
    <source>
        <dbReference type="ARBA" id="ARBA00004372"/>
    </source>
</evidence>
<evidence type="ECO:0000256" key="8">
    <source>
        <dbReference type="ARBA" id="ARBA00022692"/>
    </source>
</evidence>
<dbReference type="PROSITE" id="PS51919">
    <property type="entry name" value="X4E"/>
    <property type="match status" value="1"/>
</dbReference>
<evidence type="ECO:0000256" key="9">
    <source>
        <dbReference type="ARBA" id="ARBA00022729"/>
    </source>
</evidence>
<keyword evidence="14 21" id="KW-0472">Membrane</keyword>
<evidence type="ECO:0000313" key="23">
    <source>
        <dbReference type="EMBL" id="ACZ72114.1"/>
    </source>
</evidence>
<keyword evidence="15" id="KW-1015">Disulfide bond</keyword>
<keyword evidence="13 21" id="KW-1133">Transmembrane helix</keyword>
<dbReference type="GO" id="GO:0044178">
    <property type="term" value="C:host cell Golgi membrane"/>
    <property type="evidence" value="ECO:0007669"/>
    <property type="project" value="UniProtKB-SubCell"/>
</dbReference>
<evidence type="ECO:0000256" key="21">
    <source>
        <dbReference type="SAM" id="Phobius"/>
    </source>
</evidence>
<keyword evidence="7" id="KW-0945">Host-virus interaction</keyword>
<reference evidence="23 24" key="2">
    <citation type="journal article" date="2010" name="PLoS Pathog.">
        <title>Infidelity of SARS-CoV Nsp14-exonuclease mutant virus replication is revealed by complete genome sequencing.</title>
        <authorList>
            <person name="Eckerle L.D."/>
            <person name="Becker M.M."/>
            <person name="Halpin R.A."/>
            <person name="Li K."/>
            <person name="Venter E."/>
            <person name="Lu X."/>
            <person name="Scherbakova S."/>
            <person name="Graham R.L."/>
            <person name="Baric R.S."/>
            <person name="Stockwell T.B."/>
            <person name="Spiro D.J."/>
            <person name="Denison M.R."/>
        </authorList>
    </citation>
    <scope>NUCLEOTIDE SEQUENCE [LARGE SCALE GENOMIC DNA]</scope>
    <source>
        <strain evidence="23">ExoN1 mutant</strain>
    </source>
</reference>
<accession>D2E2E4</accession>
<evidence type="ECO:0000256" key="11">
    <source>
        <dbReference type="ARBA" id="ARBA00022844"/>
    </source>
</evidence>